<comment type="caution">
    <text evidence="2">The sequence shown here is derived from an EMBL/GenBank/DDBJ whole genome shotgun (WGS) entry which is preliminary data.</text>
</comment>
<dbReference type="EMBL" id="VENP01000005">
    <property type="protein sequence ID" value="TNU76586.1"/>
    <property type="molecule type" value="Genomic_DNA"/>
</dbReference>
<name>A0A5C5BES4_9MICO</name>
<accession>A0A5C5BES4</accession>
<feature type="transmembrane region" description="Helical" evidence="1">
    <location>
        <begin position="123"/>
        <end position="146"/>
    </location>
</feature>
<keyword evidence="1" id="KW-0812">Transmembrane</keyword>
<keyword evidence="1" id="KW-0472">Membrane</keyword>
<evidence type="ECO:0000313" key="3">
    <source>
        <dbReference type="Proteomes" id="UP000313849"/>
    </source>
</evidence>
<gene>
    <name evidence="2" type="ORF">FH969_02475</name>
</gene>
<dbReference type="Proteomes" id="UP000313849">
    <property type="component" value="Unassembled WGS sequence"/>
</dbReference>
<evidence type="ECO:0000256" key="1">
    <source>
        <dbReference type="SAM" id="Phobius"/>
    </source>
</evidence>
<keyword evidence="1" id="KW-1133">Transmembrane helix</keyword>
<dbReference type="RefSeq" id="WP_139985878.1">
    <property type="nucleotide sequence ID" value="NZ_DAMDJA010000085.1"/>
</dbReference>
<sequence>MTNGVDWGAFGRGGTRAVARPSLVVLVIAGVCVGGLVLATLSVQGFGAWVLRFVALLLAVPVVWLAVRRHQVLGRLGEMERTGEHPDNVVHTRTPDGQEVTVVVSGAETSVVPRTGIGGLTALAFASLASAGISFGILVIIGIAALL</sequence>
<dbReference type="OrthoDB" id="5147812at2"/>
<protein>
    <submittedName>
        <fullName evidence="2">Uncharacterized protein</fullName>
    </submittedName>
</protein>
<feature type="transmembrane region" description="Helical" evidence="1">
    <location>
        <begin position="22"/>
        <end position="43"/>
    </location>
</feature>
<feature type="transmembrane region" description="Helical" evidence="1">
    <location>
        <begin position="49"/>
        <end position="67"/>
    </location>
</feature>
<dbReference type="AlphaFoldDB" id="A0A5C5BES4"/>
<organism evidence="2 3">
    <name type="scientific">Miniimonas arenae</name>
    <dbReference type="NCBI Taxonomy" id="676201"/>
    <lineage>
        <taxon>Bacteria</taxon>
        <taxon>Bacillati</taxon>
        <taxon>Actinomycetota</taxon>
        <taxon>Actinomycetes</taxon>
        <taxon>Micrococcales</taxon>
        <taxon>Beutenbergiaceae</taxon>
        <taxon>Miniimonas</taxon>
    </lineage>
</organism>
<proteinExistence type="predicted"/>
<evidence type="ECO:0000313" key="2">
    <source>
        <dbReference type="EMBL" id="TNU76586.1"/>
    </source>
</evidence>
<reference evidence="2 3" key="1">
    <citation type="submission" date="2019-06" db="EMBL/GenBank/DDBJ databases">
        <title>Draft genome sequence of Miniimonas arenae KCTC 19750T isolated from sea sand.</title>
        <authorList>
            <person name="Park S.-J."/>
        </authorList>
    </citation>
    <scope>NUCLEOTIDE SEQUENCE [LARGE SCALE GENOMIC DNA]</scope>
    <source>
        <strain evidence="2 3">KCTC 19750</strain>
    </source>
</reference>
<keyword evidence="3" id="KW-1185">Reference proteome</keyword>